<name>A0A1B8QLC8_9GAMM</name>
<dbReference type="PROSITE" id="PS00211">
    <property type="entry name" value="ABC_TRANSPORTER_1"/>
    <property type="match status" value="1"/>
</dbReference>
<comment type="caution">
    <text evidence="7">The sequence shown here is derived from an EMBL/GenBank/DDBJ whole genome shotgun (WGS) entry which is preliminary data.</text>
</comment>
<proteinExistence type="inferred from homology"/>
<protein>
    <submittedName>
        <fullName evidence="7">ABC transporter ATP-binding protein</fullName>
    </submittedName>
</protein>
<dbReference type="InterPro" id="IPR003439">
    <property type="entry name" value="ABC_transporter-like_ATP-bd"/>
</dbReference>
<comment type="similarity">
    <text evidence="1">Belongs to the ABC transporter superfamily.</text>
</comment>
<dbReference type="Proteomes" id="UP000092508">
    <property type="component" value="Unassembled WGS sequence"/>
</dbReference>
<dbReference type="InterPro" id="IPR050153">
    <property type="entry name" value="Metal_Ion_Import_ABC"/>
</dbReference>
<gene>
    <name evidence="7" type="ORF">A9306_02765</name>
    <name evidence="6" type="ORF">A9308_00860</name>
</gene>
<feature type="domain" description="ABC transporter" evidence="5">
    <location>
        <begin position="27"/>
        <end position="258"/>
    </location>
</feature>
<dbReference type="PROSITE" id="PS50893">
    <property type="entry name" value="ABC_TRANSPORTER_2"/>
    <property type="match status" value="1"/>
</dbReference>
<evidence type="ECO:0000313" key="6">
    <source>
        <dbReference type="EMBL" id="OBX73665.1"/>
    </source>
</evidence>
<keyword evidence="2" id="KW-0813">Transport</keyword>
<evidence type="ECO:0000313" key="7">
    <source>
        <dbReference type="EMBL" id="OBX84592.1"/>
    </source>
</evidence>
<dbReference type="RefSeq" id="WP_067238671.1">
    <property type="nucleotide sequence ID" value="NZ_CP171125.1"/>
</dbReference>
<dbReference type="InterPro" id="IPR027417">
    <property type="entry name" value="P-loop_NTPase"/>
</dbReference>
<dbReference type="EMBL" id="LZNA01000002">
    <property type="protein sequence ID" value="OBX84592.1"/>
    <property type="molecule type" value="Genomic_DNA"/>
</dbReference>
<organism evidence="7 9">
    <name type="scientific">Faucicola atlantae</name>
    <dbReference type="NCBI Taxonomy" id="34059"/>
    <lineage>
        <taxon>Bacteria</taxon>
        <taxon>Pseudomonadati</taxon>
        <taxon>Pseudomonadota</taxon>
        <taxon>Gammaproteobacteria</taxon>
        <taxon>Moraxellales</taxon>
        <taxon>Moraxellaceae</taxon>
        <taxon>Faucicola</taxon>
    </lineage>
</organism>
<dbReference type="Pfam" id="PF00005">
    <property type="entry name" value="ABC_tran"/>
    <property type="match status" value="1"/>
</dbReference>
<dbReference type="STRING" id="34059.A9308_00860"/>
<reference evidence="6 8" key="2">
    <citation type="submission" date="2016-06" db="EMBL/GenBank/DDBJ databases">
        <title>Draft genome of Moraxella atlantae CCUG 66109.</title>
        <authorList>
            <person name="Salva-Serra F."/>
            <person name="Engstrom-Jakobsson H."/>
            <person name="Thorell K."/>
            <person name="Gonzales-Siles L."/>
            <person name="Karlsson R."/>
            <person name="Boulund F."/>
            <person name="Engstrand L."/>
            <person name="Kristiansson E."/>
            <person name="Moore E."/>
        </authorList>
    </citation>
    <scope>NUCLEOTIDE SEQUENCE [LARGE SCALE GENOMIC DNA]</scope>
    <source>
        <strain evidence="6 8">CCUG 66109</strain>
    </source>
</reference>
<dbReference type="GO" id="GO:0005524">
    <property type="term" value="F:ATP binding"/>
    <property type="evidence" value="ECO:0007669"/>
    <property type="project" value="UniProtKB-KW"/>
</dbReference>
<dbReference type="InterPro" id="IPR003593">
    <property type="entry name" value="AAA+_ATPase"/>
</dbReference>
<evidence type="ECO:0000259" key="5">
    <source>
        <dbReference type="PROSITE" id="PS50893"/>
    </source>
</evidence>
<evidence type="ECO:0000256" key="1">
    <source>
        <dbReference type="ARBA" id="ARBA00005417"/>
    </source>
</evidence>
<keyword evidence="3" id="KW-0547">Nucleotide-binding</keyword>
<dbReference type="Gene3D" id="3.40.50.300">
    <property type="entry name" value="P-loop containing nucleotide triphosphate hydrolases"/>
    <property type="match status" value="1"/>
</dbReference>
<keyword evidence="4 7" id="KW-0067">ATP-binding</keyword>
<dbReference type="PANTHER" id="PTHR42734">
    <property type="entry name" value="METAL TRANSPORT SYSTEM ATP-BINDING PROTEIN TM_0124-RELATED"/>
    <property type="match status" value="1"/>
</dbReference>
<accession>A0A1B8QLC8</accession>
<evidence type="ECO:0000256" key="4">
    <source>
        <dbReference type="ARBA" id="ARBA00022840"/>
    </source>
</evidence>
<dbReference type="SUPFAM" id="SSF52540">
    <property type="entry name" value="P-loop containing nucleoside triphosphate hydrolases"/>
    <property type="match status" value="1"/>
</dbReference>
<dbReference type="GO" id="GO:0016887">
    <property type="term" value="F:ATP hydrolysis activity"/>
    <property type="evidence" value="ECO:0007669"/>
    <property type="project" value="InterPro"/>
</dbReference>
<dbReference type="SMART" id="SM00382">
    <property type="entry name" value="AAA"/>
    <property type="match status" value="1"/>
</dbReference>
<sequence length="258" mass="28290">MPTPTLPTTLDFACQPTTSSTAPRDVLRLTDASMCFGERTLWQGVSFEVKSSEFVALIGANGAGKTTLLQSVLGLQPLSHGQVWLAPDARIGYVPQLKNFDPRLPIRGRDLVQLGLDGGNLLFGWLSLTSRGSKPARRWWSAKQKQRLVDKAIAEVNGQAFCHAPLHLMSGGEQQRMRIAQALVNDPDLLLMDEPLLSLDVTSQQIVCDILAHRKVAHQTAVLMVSHERDIIAPLVDQVVYLSRHTTQVGGSELLSQL</sequence>
<dbReference type="Proteomes" id="UP000092616">
    <property type="component" value="Unassembled WGS sequence"/>
</dbReference>
<keyword evidence="9" id="KW-1185">Reference proteome</keyword>
<evidence type="ECO:0000256" key="2">
    <source>
        <dbReference type="ARBA" id="ARBA00022448"/>
    </source>
</evidence>
<dbReference type="InterPro" id="IPR017871">
    <property type="entry name" value="ABC_transporter-like_CS"/>
</dbReference>
<evidence type="ECO:0000313" key="8">
    <source>
        <dbReference type="Proteomes" id="UP000092508"/>
    </source>
</evidence>
<dbReference type="EMBL" id="LZMZ01000052">
    <property type="protein sequence ID" value="OBX73665.1"/>
    <property type="molecule type" value="Genomic_DNA"/>
</dbReference>
<reference evidence="7 9" key="1">
    <citation type="submission" date="2016-06" db="EMBL/GenBank/DDBJ databases">
        <title>Draft genome of Moraxella atlantae CCUG 59586.</title>
        <authorList>
            <person name="Salva-Serra F."/>
            <person name="Engstrom-Jakobsson H."/>
            <person name="Thorell K."/>
            <person name="Gonzales-Siles L."/>
            <person name="Karlsson R."/>
            <person name="Boulund F."/>
            <person name="Engstrand L."/>
            <person name="Kristiansson E."/>
            <person name="Moore E."/>
        </authorList>
    </citation>
    <scope>NUCLEOTIDE SEQUENCE [LARGE SCALE GENOMIC DNA]</scope>
    <source>
        <strain evidence="7 9">CCUG 59586</strain>
    </source>
</reference>
<dbReference type="PANTHER" id="PTHR42734:SF17">
    <property type="entry name" value="METAL TRANSPORT SYSTEM ATP-BINDING PROTEIN TM_0124-RELATED"/>
    <property type="match status" value="1"/>
</dbReference>
<evidence type="ECO:0000256" key="3">
    <source>
        <dbReference type="ARBA" id="ARBA00022741"/>
    </source>
</evidence>
<evidence type="ECO:0000313" key="9">
    <source>
        <dbReference type="Proteomes" id="UP000092616"/>
    </source>
</evidence>
<dbReference type="AlphaFoldDB" id="A0A1B8QLC8"/>